<proteinExistence type="predicted"/>
<dbReference type="GeneID" id="101855691"/>
<dbReference type="Proteomes" id="UP000694888">
    <property type="component" value="Unplaced"/>
</dbReference>
<reference evidence="2" key="1">
    <citation type="submission" date="2025-08" db="UniProtKB">
        <authorList>
            <consortium name="RefSeq"/>
        </authorList>
    </citation>
    <scope>IDENTIFICATION</scope>
</reference>
<dbReference type="PANTHER" id="PTHR28617:SF1">
    <property type="entry name" value="CILIA- AND FLAGELLA-ASSOCIATED PROTEIN 77"/>
    <property type="match status" value="1"/>
</dbReference>
<gene>
    <name evidence="2" type="primary">LOC101855691</name>
</gene>
<sequence length="292" mass="33366">MGESLCDQNQPWGPECSPYNPTATGYLGSQRRTMLENPLLQRTKLGKQRTFCTTPDLGQGFVFGDNYRDCFNVGHALNGWAGIVKPPKKRVKPRRGARRDHMSMNRAALSHGMVSAKEYTDFKCQHEVHQPGYLHKALEIPPAPFKVDKERLFGAPSGNIKYNMHDILSTKFQDEWIRSRPRDVGESTEKYQQEKPKVDYRKYYQNHACNVRTYMPCPKIPRPLWHMPKFARKAKPHLCTFRSAGSEQAAYQSRQYDRVGREGDLGAGIAIKALNHVDFEHCPQPVDAVCSN</sequence>
<dbReference type="InterPro" id="IPR029147">
    <property type="entry name" value="CFAP77"/>
</dbReference>
<dbReference type="Pfam" id="PF14825">
    <property type="entry name" value="CFAP77"/>
    <property type="match status" value="1"/>
</dbReference>
<dbReference type="RefSeq" id="XP_005112413.2">
    <property type="nucleotide sequence ID" value="XM_005112356.2"/>
</dbReference>
<protein>
    <submittedName>
        <fullName evidence="2">Uncharacterized protein LOC101855691</fullName>
    </submittedName>
</protein>
<evidence type="ECO:0000313" key="2">
    <source>
        <dbReference type="RefSeq" id="XP_005112413.2"/>
    </source>
</evidence>
<dbReference type="PANTHER" id="PTHR28617">
    <property type="entry name" value="CILIA- AND FLAGELLA-ASSOCIATED PROTEIN 77"/>
    <property type="match status" value="1"/>
</dbReference>
<keyword evidence="1" id="KW-1185">Reference proteome</keyword>
<name>A0ABM0K9W0_APLCA</name>
<accession>A0ABM0K9W0</accession>
<evidence type="ECO:0000313" key="1">
    <source>
        <dbReference type="Proteomes" id="UP000694888"/>
    </source>
</evidence>
<organism evidence="1 2">
    <name type="scientific">Aplysia californica</name>
    <name type="common">California sea hare</name>
    <dbReference type="NCBI Taxonomy" id="6500"/>
    <lineage>
        <taxon>Eukaryota</taxon>
        <taxon>Metazoa</taxon>
        <taxon>Spiralia</taxon>
        <taxon>Lophotrochozoa</taxon>
        <taxon>Mollusca</taxon>
        <taxon>Gastropoda</taxon>
        <taxon>Heterobranchia</taxon>
        <taxon>Euthyneura</taxon>
        <taxon>Tectipleura</taxon>
        <taxon>Aplysiida</taxon>
        <taxon>Aplysioidea</taxon>
        <taxon>Aplysiidae</taxon>
        <taxon>Aplysia</taxon>
    </lineage>
</organism>